<protein>
    <submittedName>
        <fullName evidence="1">Uncharacterized protein</fullName>
    </submittedName>
</protein>
<organism evidence="1">
    <name type="scientific">Arundo donax</name>
    <name type="common">Giant reed</name>
    <name type="synonym">Donax arundinaceus</name>
    <dbReference type="NCBI Taxonomy" id="35708"/>
    <lineage>
        <taxon>Eukaryota</taxon>
        <taxon>Viridiplantae</taxon>
        <taxon>Streptophyta</taxon>
        <taxon>Embryophyta</taxon>
        <taxon>Tracheophyta</taxon>
        <taxon>Spermatophyta</taxon>
        <taxon>Magnoliopsida</taxon>
        <taxon>Liliopsida</taxon>
        <taxon>Poales</taxon>
        <taxon>Poaceae</taxon>
        <taxon>PACMAD clade</taxon>
        <taxon>Arundinoideae</taxon>
        <taxon>Arundineae</taxon>
        <taxon>Arundo</taxon>
    </lineage>
</organism>
<proteinExistence type="predicted"/>
<dbReference type="EMBL" id="GBRH01216851">
    <property type="protein sequence ID" value="JAD81044.1"/>
    <property type="molecule type" value="Transcribed_RNA"/>
</dbReference>
<reference evidence="1" key="2">
    <citation type="journal article" date="2015" name="Data Brief">
        <title>Shoot transcriptome of the giant reed, Arundo donax.</title>
        <authorList>
            <person name="Barrero R.A."/>
            <person name="Guerrero F.D."/>
            <person name="Moolhuijzen P."/>
            <person name="Goolsby J.A."/>
            <person name="Tidwell J."/>
            <person name="Bellgard S.E."/>
            <person name="Bellgard M.I."/>
        </authorList>
    </citation>
    <scope>NUCLEOTIDE SEQUENCE</scope>
    <source>
        <tissue evidence="1">Shoot tissue taken approximately 20 cm above the soil surface</tissue>
    </source>
</reference>
<reference evidence="1" key="1">
    <citation type="submission" date="2014-09" db="EMBL/GenBank/DDBJ databases">
        <authorList>
            <person name="Magalhaes I.L.F."/>
            <person name="Oliveira U."/>
            <person name="Santos F.R."/>
            <person name="Vidigal T.H.D.A."/>
            <person name="Brescovit A.D."/>
            <person name="Santos A.J."/>
        </authorList>
    </citation>
    <scope>NUCLEOTIDE SEQUENCE</scope>
    <source>
        <tissue evidence="1">Shoot tissue taken approximately 20 cm above the soil surface</tissue>
    </source>
</reference>
<accession>A0A0A9CXH5</accession>
<sequence>MPLFQDFQDSLLTHVISLKSSDLYLENVVFLFSNRAKRFSL</sequence>
<evidence type="ECO:0000313" key="1">
    <source>
        <dbReference type="EMBL" id="JAD81044.1"/>
    </source>
</evidence>
<name>A0A0A9CXH5_ARUDO</name>
<dbReference type="AlphaFoldDB" id="A0A0A9CXH5"/>